<dbReference type="PROSITE" id="PS50089">
    <property type="entry name" value="ZF_RING_2"/>
    <property type="match status" value="1"/>
</dbReference>
<reference evidence="7" key="1">
    <citation type="submission" date="2025-08" db="UniProtKB">
        <authorList>
            <consortium name="RefSeq"/>
        </authorList>
    </citation>
    <scope>IDENTIFICATION</scope>
    <source>
        <tissue evidence="7">Whole blood</tissue>
    </source>
</reference>
<dbReference type="InterPro" id="IPR050143">
    <property type="entry name" value="TRIM/RBCC"/>
</dbReference>
<dbReference type="GO" id="GO:0008270">
    <property type="term" value="F:zinc ion binding"/>
    <property type="evidence" value="ECO:0007669"/>
    <property type="project" value="UniProtKB-KW"/>
</dbReference>
<evidence type="ECO:0000256" key="4">
    <source>
        <dbReference type="PROSITE-ProRule" id="PRU00175"/>
    </source>
</evidence>
<dbReference type="KEGG" id="umr:103658133"/>
<dbReference type="RefSeq" id="XP_008683833.2">
    <property type="nucleotide sequence ID" value="XM_008685611.2"/>
</dbReference>
<dbReference type="GeneID" id="103658133"/>
<dbReference type="InterPro" id="IPR001841">
    <property type="entry name" value="Znf_RING"/>
</dbReference>
<dbReference type="InterPro" id="IPR013083">
    <property type="entry name" value="Znf_RING/FYVE/PHD"/>
</dbReference>
<dbReference type="InterPro" id="IPR000315">
    <property type="entry name" value="Znf_B-box"/>
</dbReference>
<evidence type="ECO:0000256" key="2">
    <source>
        <dbReference type="ARBA" id="ARBA00022771"/>
    </source>
</evidence>
<dbReference type="Gene3D" id="3.30.160.60">
    <property type="entry name" value="Classic Zinc Finger"/>
    <property type="match status" value="1"/>
</dbReference>
<dbReference type="SUPFAM" id="SSF57850">
    <property type="entry name" value="RING/U-box"/>
    <property type="match status" value="1"/>
</dbReference>
<evidence type="ECO:0000313" key="6">
    <source>
        <dbReference type="Proteomes" id="UP000261680"/>
    </source>
</evidence>
<dbReference type="Gene3D" id="3.30.40.10">
    <property type="entry name" value="Zinc/RING finger domain, C3HC4 (zinc finger)"/>
    <property type="match status" value="1"/>
</dbReference>
<dbReference type="AlphaFoldDB" id="A0A384BMN3"/>
<keyword evidence="1" id="KW-0479">Metal-binding</keyword>
<keyword evidence="6" id="KW-1185">Reference proteome</keyword>
<feature type="domain" description="RING-type" evidence="5">
    <location>
        <begin position="16"/>
        <end position="56"/>
    </location>
</feature>
<dbReference type="Pfam" id="PF00643">
    <property type="entry name" value="zf-B_box"/>
    <property type="match status" value="1"/>
</dbReference>
<keyword evidence="2 4" id="KW-0863">Zinc-finger</keyword>
<organism evidence="6 7">
    <name type="scientific">Ursus maritimus</name>
    <name type="common">Polar bear</name>
    <name type="synonym">Thalarctos maritimus</name>
    <dbReference type="NCBI Taxonomy" id="29073"/>
    <lineage>
        <taxon>Eukaryota</taxon>
        <taxon>Metazoa</taxon>
        <taxon>Chordata</taxon>
        <taxon>Craniata</taxon>
        <taxon>Vertebrata</taxon>
        <taxon>Euteleostomi</taxon>
        <taxon>Mammalia</taxon>
        <taxon>Eutheria</taxon>
        <taxon>Laurasiatheria</taxon>
        <taxon>Carnivora</taxon>
        <taxon>Caniformia</taxon>
        <taxon>Ursidae</taxon>
        <taxon>Ursus</taxon>
    </lineage>
</organism>
<dbReference type="Proteomes" id="UP000261680">
    <property type="component" value="Unplaced"/>
</dbReference>
<dbReference type="OrthoDB" id="654191at2759"/>
<evidence type="ECO:0000256" key="3">
    <source>
        <dbReference type="ARBA" id="ARBA00022833"/>
    </source>
</evidence>
<proteinExistence type="predicted"/>
<dbReference type="SUPFAM" id="SSF57845">
    <property type="entry name" value="B-box zinc-binding domain"/>
    <property type="match status" value="1"/>
</dbReference>
<dbReference type="InterPro" id="IPR017907">
    <property type="entry name" value="Znf_RING_CS"/>
</dbReference>
<name>A0A384BMN3_URSMA</name>
<accession>A0A384BMN3</accession>
<dbReference type="PANTHER" id="PTHR24103">
    <property type="entry name" value="E3 UBIQUITIN-PROTEIN LIGASE TRIM"/>
    <property type="match status" value="1"/>
</dbReference>
<evidence type="ECO:0000313" key="7">
    <source>
        <dbReference type="RefSeq" id="XP_008683833.2"/>
    </source>
</evidence>
<protein>
    <submittedName>
        <fullName evidence="7">Tripartite motif-containing protein 61</fullName>
    </submittedName>
</protein>
<sequence>MPFKASLVEFQAEASCPMCLDYLRDPVTADCGHNFCGSCIHQCWEDLQDTLPCPVCLHHCPDRNLKRNIRLGHVTGILKQLPARRSKRRLQGEKALCEQHSQALALFCEKDLELLCPQCKVSPGLLLLQGPPRDAHRASCAGHGKKLQSYIDPPQKQVEDTERGLEIKSFKII</sequence>
<keyword evidence="3" id="KW-0862">Zinc</keyword>
<evidence type="ECO:0000259" key="5">
    <source>
        <dbReference type="PROSITE" id="PS50089"/>
    </source>
</evidence>
<dbReference type="SMART" id="SM00184">
    <property type="entry name" value="RING"/>
    <property type="match status" value="1"/>
</dbReference>
<dbReference type="Pfam" id="PF15227">
    <property type="entry name" value="zf-C3HC4_4"/>
    <property type="match status" value="1"/>
</dbReference>
<dbReference type="PROSITE" id="PS00518">
    <property type="entry name" value="ZF_RING_1"/>
    <property type="match status" value="1"/>
</dbReference>
<gene>
    <name evidence="7" type="primary">LOC103658133</name>
</gene>
<evidence type="ECO:0000256" key="1">
    <source>
        <dbReference type="ARBA" id="ARBA00022723"/>
    </source>
</evidence>